<protein>
    <recommendedName>
        <fullName evidence="2">DUF3899 domain-containing protein</fullName>
    </recommendedName>
</protein>
<evidence type="ECO:0000313" key="3">
    <source>
        <dbReference type="EMBL" id="EUJ30252.1"/>
    </source>
</evidence>
<feature type="domain" description="DUF3899" evidence="2">
    <location>
        <begin position="32"/>
        <end position="108"/>
    </location>
</feature>
<feature type="transmembrane region" description="Helical" evidence="1">
    <location>
        <begin position="34"/>
        <end position="52"/>
    </location>
</feature>
<feature type="transmembrane region" description="Helical" evidence="1">
    <location>
        <begin position="7"/>
        <end position="28"/>
    </location>
</feature>
<dbReference type="InterPro" id="IPR025007">
    <property type="entry name" value="DUF3899"/>
</dbReference>
<keyword evidence="1" id="KW-0812">Transmembrane</keyword>
<keyword evidence="4" id="KW-1185">Reference proteome</keyword>
<name>A0ABP3AYB9_9LIST</name>
<keyword evidence="1" id="KW-1133">Transmembrane helix</keyword>
<comment type="caution">
    <text evidence="3">The sequence shown here is derived from an EMBL/GenBank/DDBJ whole genome shotgun (WGS) entry which is preliminary data.</text>
</comment>
<organism evidence="3 4">
    <name type="scientific">Listeria floridensis FSL S10-1187</name>
    <dbReference type="NCBI Taxonomy" id="1265817"/>
    <lineage>
        <taxon>Bacteria</taxon>
        <taxon>Bacillati</taxon>
        <taxon>Bacillota</taxon>
        <taxon>Bacilli</taxon>
        <taxon>Bacillales</taxon>
        <taxon>Listeriaceae</taxon>
        <taxon>Listeria</taxon>
    </lineage>
</organism>
<keyword evidence="1" id="KW-0472">Membrane</keyword>
<dbReference type="EMBL" id="AODF01000024">
    <property type="protein sequence ID" value="EUJ30252.1"/>
    <property type="molecule type" value="Genomic_DNA"/>
</dbReference>
<gene>
    <name evidence="3" type="ORF">MFLO_10523</name>
</gene>
<sequence>MYKRTLIYLLIQEIIIFAILLFGTGISLLHYINFSFYVSLVAFLIGLIVYVMRTGFLDRVHYGFRKMSRKIRGDEENEFSDMMLSELVGIPYLDIILSSIIVFLSSIVSLFFLLRVI</sequence>
<dbReference type="Pfam" id="PF13038">
    <property type="entry name" value="DUF3899"/>
    <property type="match status" value="1"/>
</dbReference>
<reference evidence="3 4" key="1">
    <citation type="journal article" date="2014" name="Int. J. Syst. Evol. Microbiol.">
        <title>Listeria floridensis sp. nov., Listeria aquatica sp. nov., Listeria cornellensis sp. nov., Listeria riparia sp. nov. and Listeria grandensis sp. nov., from agricultural and natural environments.</title>
        <authorList>
            <person name="den Bakker H.C."/>
            <person name="Warchocki S."/>
            <person name="Wright E.M."/>
            <person name="Allred A.F."/>
            <person name="Ahlstrom C."/>
            <person name="Manuel C.S."/>
            <person name="Stasiewicz M.J."/>
            <person name="Burrell A."/>
            <person name="Roof S."/>
            <person name="Strawn L."/>
            <person name="Fortes E.D."/>
            <person name="Nightingale K.K."/>
            <person name="Kephart D."/>
            <person name="Wiedmann M."/>
        </authorList>
    </citation>
    <scope>NUCLEOTIDE SEQUENCE [LARGE SCALE GENOMIC DNA]</scope>
    <source>
        <strain evidence="3 4">FSL S10-1187</strain>
    </source>
</reference>
<evidence type="ECO:0000259" key="2">
    <source>
        <dbReference type="Pfam" id="PF13038"/>
    </source>
</evidence>
<dbReference type="Proteomes" id="UP000019249">
    <property type="component" value="Unassembled WGS sequence"/>
</dbReference>
<dbReference type="RefSeq" id="WP_036097666.1">
    <property type="nucleotide sequence ID" value="NZ_AODF01000024.1"/>
</dbReference>
<feature type="transmembrane region" description="Helical" evidence="1">
    <location>
        <begin position="92"/>
        <end position="114"/>
    </location>
</feature>
<proteinExistence type="predicted"/>
<evidence type="ECO:0000313" key="4">
    <source>
        <dbReference type="Proteomes" id="UP000019249"/>
    </source>
</evidence>
<accession>A0ABP3AYB9</accession>
<evidence type="ECO:0000256" key="1">
    <source>
        <dbReference type="SAM" id="Phobius"/>
    </source>
</evidence>